<evidence type="ECO:0000259" key="4">
    <source>
        <dbReference type="Pfam" id="PF13439"/>
    </source>
</evidence>
<reference evidence="5 6" key="1">
    <citation type="submission" date="2021-01" db="EMBL/GenBank/DDBJ databases">
        <title>Actinoplanes sp. nov. LDG1-01 isolated from lichen.</title>
        <authorList>
            <person name="Saeng-In P."/>
            <person name="Phongsopitanun W."/>
            <person name="Kanchanasin P."/>
            <person name="Yuki M."/>
            <person name="Kudo T."/>
            <person name="Ohkuma M."/>
            <person name="Tanasupawat S."/>
        </authorList>
    </citation>
    <scope>NUCLEOTIDE SEQUENCE [LARGE SCALE GENOMIC DNA]</scope>
    <source>
        <strain evidence="5 6">LDG1-01</strain>
    </source>
</reference>
<evidence type="ECO:0000313" key="6">
    <source>
        <dbReference type="Proteomes" id="UP000598996"/>
    </source>
</evidence>
<evidence type="ECO:0000313" key="5">
    <source>
        <dbReference type="EMBL" id="MBL7257445.1"/>
    </source>
</evidence>
<dbReference type="Gene3D" id="3.40.50.2000">
    <property type="entry name" value="Glycogen Phosphorylase B"/>
    <property type="match status" value="2"/>
</dbReference>
<evidence type="ECO:0000256" key="2">
    <source>
        <dbReference type="ARBA" id="ARBA00022679"/>
    </source>
</evidence>
<gene>
    <name evidence="5" type="ORF">JKJ07_24400</name>
</gene>
<keyword evidence="1" id="KW-0328">Glycosyltransferase</keyword>
<dbReference type="InterPro" id="IPR028098">
    <property type="entry name" value="Glyco_trans_4-like_N"/>
</dbReference>
<keyword evidence="6" id="KW-1185">Reference proteome</keyword>
<dbReference type="PANTHER" id="PTHR45947:SF3">
    <property type="entry name" value="SULFOQUINOVOSYL TRANSFERASE SQD2"/>
    <property type="match status" value="1"/>
</dbReference>
<dbReference type="SUPFAM" id="SSF53756">
    <property type="entry name" value="UDP-Glycosyltransferase/glycogen phosphorylase"/>
    <property type="match status" value="1"/>
</dbReference>
<dbReference type="Proteomes" id="UP000598996">
    <property type="component" value="Unassembled WGS sequence"/>
</dbReference>
<sequence length="398" mass="42626">MRILIGADTYAPHVNGASYFAQRLAVALSARHEVHVAAPSTRARSFTGMTREGIVEHRVRSLAVPGHPGFRFCPPVGLRAEARRILDEVKPDVVHVQSHFPLCRALIDAANERGVLVIATNHFMPENLTHYLPIGAGGRGVVHEWAWRDAARVFTKADVVTAPTPYAAALATVAGVPGPVLPLSNGIDLTRFREQATAGEFRLRYGVPHKPTITYVGRLDAEKNLDVVIRAFAAVRRSLDAHLLIVGAGAERRSLTLLAAERGVSEHVTFTGFVADSDLPSAYAATTVFVNAGTAELQSLVTLEAMASGRPVVGADAAALPHLVVNDETGYLFPPGDNDALADRLVTLLCNPALAEKLGRRARAVAEQHDEVRTVAAFEQLYAIRPAREAAVPEAVAA</sequence>
<dbReference type="Pfam" id="PF13439">
    <property type="entry name" value="Glyco_transf_4"/>
    <property type="match status" value="1"/>
</dbReference>
<dbReference type="InterPro" id="IPR001296">
    <property type="entry name" value="Glyco_trans_1"/>
</dbReference>
<dbReference type="InterPro" id="IPR050194">
    <property type="entry name" value="Glycosyltransferase_grp1"/>
</dbReference>
<keyword evidence="2" id="KW-0808">Transferase</keyword>
<evidence type="ECO:0000259" key="3">
    <source>
        <dbReference type="Pfam" id="PF00534"/>
    </source>
</evidence>
<proteinExistence type="predicted"/>
<organism evidence="5 6">
    <name type="scientific">Paractinoplanes lichenicola</name>
    <dbReference type="NCBI Taxonomy" id="2802976"/>
    <lineage>
        <taxon>Bacteria</taxon>
        <taxon>Bacillati</taxon>
        <taxon>Actinomycetota</taxon>
        <taxon>Actinomycetes</taxon>
        <taxon>Micromonosporales</taxon>
        <taxon>Micromonosporaceae</taxon>
        <taxon>Paractinoplanes</taxon>
    </lineage>
</organism>
<comment type="caution">
    <text evidence="5">The sequence shown here is derived from an EMBL/GenBank/DDBJ whole genome shotgun (WGS) entry which is preliminary data.</text>
</comment>
<dbReference type="EMBL" id="JAENHO010000007">
    <property type="protein sequence ID" value="MBL7257445.1"/>
    <property type="molecule type" value="Genomic_DNA"/>
</dbReference>
<dbReference type="PANTHER" id="PTHR45947">
    <property type="entry name" value="SULFOQUINOVOSYL TRANSFERASE SQD2"/>
    <property type="match status" value="1"/>
</dbReference>
<evidence type="ECO:0000256" key="1">
    <source>
        <dbReference type="ARBA" id="ARBA00022676"/>
    </source>
</evidence>
<feature type="domain" description="Glycosyltransferase subfamily 4-like N-terminal" evidence="4">
    <location>
        <begin position="14"/>
        <end position="191"/>
    </location>
</feature>
<accession>A0ABS1VSH0</accession>
<feature type="domain" description="Glycosyl transferase family 1" evidence="3">
    <location>
        <begin position="209"/>
        <end position="364"/>
    </location>
</feature>
<dbReference type="Pfam" id="PF00534">
    <property type="entry name" value="Glycos_transf_1"/>
    <property type="match status" value="1"/>
</dbReference>
<dbReference type="RefSeq" id="WP_202994066.1">
    <property type="nucleotide sequence ID" value="NZ_JAENHO010000007.1"/>
</dbReference>
<protein>
    <submittedName>
        <fullName evidence="5">Glycosyltransferase</fullName>
    </submittedName>
</protein>
<name>A0ABS1VSH0_9ACTN</name>